<organism evidence="4">
    <name type="scientific">Caenorhabditis brenneri</name>
    <name type="common">Nematode worm</name>
    <dbReference type="NCBI Taxonomy" id="135651"/>
    <lineage>
        <taxon>Eukaryota</taxon>
        <taxon>Metazoa</taxon>
        <taxon>Ecdysozoa</taxon>
        <taxon>Nematoda</taxon>
        <taxon>Chromadorea</taxon>
        <taxon>Rhabditida</taxon>
        <taxon>Rhabditina</taxon>
        <taxon>Rhabditomorpha</taxon>
        <taxon>Rhabditoidea</taxon>
        <taxon>Rhabditidae</taxon>
        <taxon>Peloderinae</taxon>
        <taxon>Caenorhabditis</taxon>
    </lineage>
</organism>
<name>G0MNI7_CAEBE</name>
<dbReference type="AlphaFoldDB" id="G0MNI7"/>
<dbReference type="GO" id="GO:0005576">
    <property type="term" value="C:extracellular region"/>
    <property type="evidence" value="ECO:0007669"/>
    <property type="project" value="InterPro"/>
</dbReference>
<gene>
    <name evidence="3" type="ORF">CAEBREN_10772</name>
</gene>
<dbReference type="STRING" id="135651.G0MNI7"/>
<proteinExistence type="predicted"/>
<reference evidence="4" key="1">
    <citation type="submission" date="2011-07" db="EMBL/GenBank/DDBJ databases">
        <authorList>
            <consortium name="Caenorhabditis brenneri Sequencing and Analysis Consortium"/>
            <person name="Wilson R.K."/>
        </authorList>
    </citation>
    <scope>NUCLEOTIDE SEQUENCE [LARGE SCALE GENOMIC DNA]</scope>
    <source>
        <strain evidence="4">PB2801</strain>
    </source>
</reference>
<dbReference type="eggNOG" id="ENOG502RT5U">
    <property type="taxonomic scope" value="Eukaryota"/>
</dbReference>
<dbReference type="OMA" id="CVDVANI"/>
<dbReference type="SUPFAM" id="SSF57625">
    <property type="entry name" value="Invertebrate chitin-binding proteins"/>
    <property type="match status" value="4"/>
</dbReference>
<dbReference type="InParanoid" id="G0MNI7"/>
<evidence type="ECO:0000313" key="4">
    <source>
        <dbReference type="Proteomes" id="UP000008068"/>
    </source>
</evidence>
<evidence type="ECO:0000313" key="3">
    <source>
        <dbReference type="EMBL" id="EGT39096.1"/>
    </source>
</evidence>
<evidence type="ECO:0000256" key="1">
    <source>
        <dbReference type="SAM" id="MobiDB-lite"/>
    </source>
</evidence>
<dbReference type="InterPro" id="IPR002557">
    <property type="entry name" value="Chitin-bd_dom"/>
</dbReference>
<dbReference type="PROSITE" id="PS50940">
    <property type="entry name" value="CHIT_BIND_II"/>
    <property type="match status" value="2"/>
</dbReference>
<dbReference type="Gene3D" id="2.170.140.10">
    <property type="entry name" value="Chitin binding domain"/>
    <property type="match status" value="1"/>
</dbReference>
<feature type="region of interest" description="Disordered" evidence="1">
    <location>
        <begin position="1"/>
        <end position="20"/>
    </location>
</feature>
<dbReference type="GO" id="GO:0008061">
    <property type="term" value="F:chitin binding"/>
    <property type="evidence" value="ECO:0007669"/>
    <property type="project" value="InterPro"/>
</dbReference>
<feature type="domain" description="Chitin-binding type-2" evidence="2">
    <location>
        <begin position="98"/>
        <end position="154"/>
    </location>
</feature>
<accession>G0MNI7</accession>
<dbReference type="EMBL" id="GL379804">
    <property type="protein sequence ID" value="EGT39096.1"/>
    <property type="molecule type" value="Genomic_DNA"/>
</dbReference>
<feature type="compositionally biased region" description="Polar residues" evidence="1">
    <location>
        <begin position="1"/>
        <end position="15"/>
    </location>
</feature>
<dbReference type="InterPro" id="IPR036508">
    <property type="entry name" value="Chitin-bd_dom_sf"/>
</dbReference>
<dbReference type="HOGENOM" id="CLU_1200788_0_0_1"/>
<feature type="domain" description="Chitin-binding type-2" evidence="2">
    <location>
        <begin position="213"/>
        <end position="267"/>
    </location>
</feature>
<evidence type="ECO:0000259" key="2">
    <source>
        <dbReference type="PROSITE" id="PS50940"/>
    </source>
</evidence>
<dbReference type="Pfam" id="PF01607">
    <property type="entry name" value="CBM_14"/>
    <property type="match status" value="2"/>
</dbReference>
<feature type="compositionally biased region" description="Polar residues" evidence="1">
    <location>
        <begin position="201"/>
        <end position="210"/>
    </location>
</feature>
<feature type="region of interest" description="Disordered" evidence="1">
    <location>
        <begin position="201"/>
        <end position="224"/>
    </location>
</feature>
<keyword evidence="4" id="KW-1185">Reference proteome</keyword>
<sequence>MLYTTGVPSTTSEKTPSPLPSSCKKGVIGYSDSANGTCLYDGAMKSDPFDKTAYYECCQRTWYLKNCVEGFSFDGTKLECVQSDKIPTKRQLLPTTSSQICFAGDKQKNQFDDSKFDECIDGTHWETKTCSSGFRFNSITKQCQIVPTTAACVHGEKRKMPSGDSSKYMFCDGNGWKVRECSTDYLYDQYQKKCVQKHTTRSPNHSISTKRPSEPCRESAGQDGYKPNPADCRTFYQCDHGKWVKRDCGPGTQWSQSILGCDHYTGC</sequence>
<dbReference type="OrthoDB" id="5846329at2759"/>
<dbReference type="SMART" id="SM00494">
    <property type="entry name" value="ChtBD2"/>
    <property type="match status" value="3"/>
</dbReference>
<protein>
    <recommendedName>
        <fullName evidence="2">Chitin-binding type-2 domain-containing protein</fullName>
    </recommendedName>
</protein>
<dbReference type="Proteomes" id="UP000008068">
    <property type="component" value="Unassembled WGS sequence"/>
</dbReference>